<dbReference type="AlphaFoldDB" id="A0AAX6DP28"/>
<evidence type="ECO:0000313" key="2">
    <source>
        <dbReference type="EMBL" id="KAJ6793449.1"/>
    </source>
</evidence>
<feature type="compositionally biased region" description="Basic and acidic residues" evidence="1">
    <location>
        <begin position="1"/>
        <end position="15"/>
    </location>
</feature>
<evidence type="ECO:0000313" key="3">
    <source>
        <dbReference type="Proteomes" id="UP001140949"/>
    </source>
</evidence>
<gene>
    <name evidence="2" type="ORF">M6B38_236190</name>
</gene>
<reference evidence="2" key="1">
    <citation type="journal article" date="2023" name="GigaByte">
        <title>Genome assembly of the bearded iris, Iris pallida Lam.</title>
        <authorList>
            <person name="Bruccoleri R.E."/>
            <person name="Oakeley E.J."/>
            <person name="Faust A.M.E."/>
            <person name="Altorfer M."/>
            <person name="Dessus-Babus S."/>
            <person name="Burckhardt D."/>
            <person name="Oertli M."/>
            <person name="Naumann U."/>
            <person name="Petersen F."/>
            <person name="Wong J."/>
        </authorList>
    </citation>
    <scope>NUCLEOTIDE SEQUENCE</scope>
    <source>
        <strain evidence="2">GSM-AAB239-AS_SAM_17_03QT</strain>
    </source>
</reference>
<keyword evidence="3" id="KW-1185">Reference proteome</keyword>
<protein>
    <submittedName>
        <fullName evidence="2">Protein WVD2-like 7 isoform X1</fullName>
    </submittedName>
</protein>
<dbReference type="EMBL" id="JANAVB010043017">
    <property type="protein sequence ID" value="KAJ6793449.1"/>
    <property type="molecule type" value="Genomic_DNA"/>
</dbReference>
<reference evidence="2" key="2">
    <citation type="submission" date="2023-04" db="EMBL/GenBank/DDBJ databases">
        <authorList>
            <person name="Bruccoleri R.E."/>
            <person name="Oakeley E.J."/>
            <person name="Faust A.-M."/>
            <person name="Dessus-Babus S."/>
            <person name="Altorfer M."/>
            <person name="Burckhardt D."/>
            <person name="Oertli M."/>
            <person name="Naumann U."/>
            <person name="Petersen F."/>
            <person name="Wong J."/>
        </authorList>
    </citation>
    <scope>NUCLEOTIDE SEQUENCE</scope>
    <source>
        <strain evidence="2">GSM-AAB239-AS_SAM_17_03QT</strain>
        <tissue evidence="2">Leaf</tissue>
    </source>
</reference>
<feature type="region of interest" description="Disordered" evidence="1">
    <location>
        <begin position="1"/>
        <end position="61"/>
    </location>
</feature>
<comment type="caution">
    <text evidence="2">The sequence shown here is derived from an EMBL/GenBank/DDBJ whole genome shotgun (WGS) entry which is preliminary data.</text>
</comment>
<dbReference type="Proteomes" id="UP001140949">
    <property type="component" value="Unassembled WGS sequence"/>
</dbReference>
<feature type="compositionally biased region" description="Polar residues" evidence="1">
    <location>
        <begin position="25"/>
        <end position="35"/>
    </location>
</feature>
<proteinExistence type="predicted"/>
<evidence type="ECO:0000256" key="1">
    <source>
        <dbReference type="SAM" id="MobiDB-lite"/>
    </source>
</evidence>
<feature type="compositionally biased region" description="Basic and acidic residues" evidence="1">
    <location>
        <begin position="36"/>
        <end position="61"/>
    </location>
</feature>
<organism evidence="2 3">
    <name type="scientific">Iris pallida</name>
    <name type="common">Sweet iris</name>
    <dbReference type="NCBI Taxonomy" id="29817"/>
    <lineage>
        <taxon>Eukaryota</taxon>
        <taxon>Viridiplantae</taxon>
        <taxon>Streptophyta</taxon>
        <taxon>Embryophyta</taxon>
        <taxon>Tracheophyta</taxon>
        <taxon>Spermatophyta</taxon>
        <taxon>Magnoliopsida</taxon>
        <taxon>Liliopsida</taxon>
        <taxon>Asparagales</taxon>
        <taxon>Iridaceae</taxon>
        <taxon>Iridoideae</taxon>
        <taxon>Irideae</taxon>
        <taxon>Iris</taxon>
    </lineage>
</organism>
<accession>A0AAX6DP28</accession>
<name>A0AAX6DP28_IRIPA</name>
<sequence length="121" mass="13741">MFSKSTDKPEREYTLRTRLVKKSPARTSTVTSSDSKNLKLEHSETLTSKAKGEKRSVKDAQTKKGGITAYSIFGRSEMDTRKTMNRPKEVADSAMEEVKQSGAIFSFKCEERAERRKEARN</sequence>